<organism evidence="1 2">
    <name type="scientific">Dipteronia dyeriana</name>
    <dbReference type="NCBI Taxonomy" id="168575"/>
    <lineage>
        <taxon>Eukaryota</taxon>
        <taxon>Viridiplantae</taxon>
        <taxon>Streptophyta</taxon>
        <taxon>Embryophyta</taxon>
        <taxon>Tracheophyta</taxon>
        <taxon>Spermatophyta</taxon>
        <taxon>Magnoliopsida</taxon>
        <taxon>eudicotyledons</taxon>
        <taxon>Gunneridae</taxon>
        <taxon>Pentapetalae</taxon>
        <taxon>rosids</taxon>
        <taxon>malvids</taxon>
        <taxon>Sapindales</taxon>
        <taxon>Sapindaceae</taxon>
        <taxon>Hippocastanoideae</taxon>
        <taxon>Acereae</taxon>
        <taxon>Dipteronia</taxon>
    </lineage>
</organism>
<protein>
    <submittedName>
        <fullName evidence="1">Uncharacterized protein</fullName>
    </submittedName>
</protein>
<comment type="caution">
    <text evidence="1">The sequence shown here is derived from an EMBL/GenBank/DDBJ whole genome shotgun (WGS) entry which is preliminary data.</text>
</comment>
<name>A0AAE0CR46_9ROSI</name>
<dbReference type="EMBL" id="JANJYI010000002">
    <property type="protein sequence ID" value="KAK2659848.1"/>
    <property type="molecule type" value="Genomic_DNA"/>
</dbReference>
<evidence type="ECO:0000313" key="1">
    <source>
        <dbReference type="EMBL" id="KAK2659848.1"/>
    </source>
</evidence>
<dbReference type="PANTHER" id="PTHR36617">
    <property type="entry name" value="PROTEIN, PUTATIVE-RELATED"/>
    <property type="match status" value="1"/>
</dbReference>
<reference evidence="1" key="1">
    <citation type="journal article" date="2023" name="Plant J.">
        <title>Genome sequences and population genomics provide insights into the demographic history, inbreeding, and mutation load of two 'living fossil' tree species of Dipteronia.</title>
        <authorList>
            <person name="Feng Y."/>
            <person name="Comes H.P."/>
            <person name="Chen J."/>
            <person name="Zhu S."/>
            <person name="Lu R."/>
            <person name="Zhang X."/>
            <person name="Li P."/>
            <person name="Qiu J."/>
            <person name="Olsen K.M."/>
            <person name="Qiu Y."/>
        </authorList>
    </citation>
    <scope>NUCLEOTIDE SEQUENCE</scope>
    <source>
        <strain evidence="1">KIB01</strain>
    </source>
</reference>
<accession>A0AAE0CR46</accession>
<evidence type="ECO:0000313" key="2">
    <source>
        <dbReference type="Proteomes" id="UP001280121"/>
    </source>
</evidence>
<sequence>MRNFFWNDGTIKRKVQVVDWDTICKSKKLRGLGVGRMKDKGLSLLVKWLWRFSREHSALWKKVICLSSGKKVRFWNDIKWDSVSLKMAFLRINALAKNKEGMVRQFGRFENSSWKWEVNLRRELFDWEINQWNRFLLSLDSVNIRENFQDAIAWSINTNEVFSVKSFRYCLENTGVWIRNQGGSPVCVRGLLLMRLSCCSLWMAPLKAVSVLRIIHSRRSLDAKFIGREANSLADCLAKAGADMMGDRLEWSVF</sequence>
<dbReference type="PANTHER" id="PTHR36617:SF5">
    <property type="entry name" value="OS05G0421675 PROTEIN"/>
    <property type="match status" value="1"/>
</dbReference>
<keyword evidence="2" id="KW-1185">Reference proteome</keyword>
<proteinExistence type="predicted"/>
<dbReference type="Proteomes" id="UP001280121">
    <property type="component" value="Unassembled WGS sequence"/>
</dbReference>
<gene>
    <name evidence="1" type="ORF">Ddye_006381</name>
</gene>
<dbReference type="AlphaFoldDB" id="A0AAE0CR46"/>